<evidence type="ECO:0000313" key="1">
    <source>
        <dbReference type="EMBL" id="TFK65742.1"/>
    </source>
</evidence>
<proteinExistence type="predicted"/>
<keyword evidence="2" id="KW-1185">Reference proteome</keyword>
<dbReference type="EMBL" id="ML208427">
    <property type="protein sequence ID" value="TFK65742.1"/>
    <property type="molecule type" value="Genomic_DNA"/>
</dbReference>
<gene>
    <name evidence="1" type="ORF">BDN72DRAFT_845197</name>
</gene>
<accession>A0ACD3AJI0</accession>
<dbReference type="Proteomes" id="UP000308600">
    <property type="component" value="Unassembled WGS sequence"/>
</dbReference>
<name>A0ACD3AJI0_9AGAR</name>
<reference evidence="1 2" key="1">
    <citation type="journal article" date="2019" name="Nat. Ecol. Evol.">
        <title>Megaphylogeny resolves global patterns of mushroom evolution.</title>
        <authorList>
            <person name="Varga T."/>
            <person name="Krizsan K."/>
            <person name="Foldi C."/>
            <person name="Dima B."/>
            <person name="Sanchez-Garcia M."/>
            <person name="Sanchez-Ramirez S."/>
            <person name="Szollosi G.J."/>
            <person name="Szarkandi J.G."/>
            <person name="Papp V."/>
            <person name="Albert L."/>
            <person name="Andreopoulos W."/>
            <person name="Angelini C."/>
            <person name="Antonin V."/>
            <person name="Barry K.W."/>
            <person name="Bougher N.L."/>
            <person name="Buchanan P."/>
            <person name="Buyck B."/>
            <person name="Bense V."/>
            <person name="Catcheside P."/>
            <person name="Chovatia M."/>
            <person name="Cooper J."/>
            <person name="Damon W."/>
            <person name="Desjardin D."/>
            <person name="Finy P."/>
            <person name="Geml J."/>
            <person name="Haridas S."/>
            <person name="Hughes K."/>
            <person name="Justo A."/>
            <person name="Karasinski D."/>
            <person name="Kautmanova I."/>
            <person name="Kiss B."/>
            <person name="Kocsube S."/>
            <person name="Kotiranta H."/>
            <person name="LaButti K.M."/>
            <person name="Lechner B.E."/>
            <person name="Liimatainen K."/>
            <person name="Lipzen A."/>
            <person name="Lukacs Z."/>
            <person name="Mihaltcheva S."/>
            <person name="Morgado L.N."/>
            <person name="Niskanen T."/>
            <person name="Noordeloos M.E."/>
            <person name="Ohm R.A."/>
            <person name="Ortiz-Santana B."/>
            <person name="Ovrebo C."/>
            <person name="Racz N."/>
            <person name="Riley R."/>
            <person name="Savchenko A."/>
            <person name="Shiryaev A."/>
            <person name="Soop K."/>
            <person name="Spirin V."/>
            <person name="Szebenyi C."/>
            <person name="Tomsovsky M."/>
            <person name="Tulloss R.E."/>
            <person name="Uehling J."/>
            <person name="Grigoriev I.V."/>
            <person name="Vagvolgyi C."/>
            <person name="Papp T."/>
            <person name="Martin F.M."/>
            <person name="Miettinen O."/>
            <person name="Hibbett D.S."/>
            <person name="Nagy L.G."/>
        </authorList>
    </citation>
    <scope>NUCLEOTIDE SEQUENCE [LARGE SCALE GENOMIC DNA]</scope>
    <source>
        <strain evidence="1 2">NL-1719</strain>
    </source>
</reference>
<protein>
    <submittedName>
        <fullName evidence="1">Uncharacterized protein</fullName>
    </submittedName>
</protein>
<organism evidence="1 2">
    <name type="scientific">Pluteus cervinus</name>
    <dbReference type="NCBI Taxonomy" id="181527"/>
    <lineage>
        <taxon>Eukaryota</taxon>
        <taxon>Fungi</taxon>
        <taxon>Dikarya</taxon>
        <taxon>Basidiomycota</taxon>
        <taxon>Agaricomycotina</taxon>
        <taxon>Agaricomycetes</taxon>
        <taxon>Agaricomycetidae</taxon>
        <taxon>Agaricales</taxon>
        <taxon>Pluteineae</taxon>
        <taxon>Pluteaceae</taxon>
        <taxon>Pluteus</taxon>
    </lineage>
</organism>
<evidence type="ECO:0000313" key="2">
    <source>
        <dbReference type="Proteomes" id="UP000308600"/>
    </source>
</evidence>
<sequence length="256" mass="29561">MHPRLPPELERIVFTHALRNRVQDTTNLFLVAKRVHEWLFPVAFEVVHVGGSRFFPRKFTIDQFRTYGHYIHHLFVELDTELPTSGDFSLNKCLELCPNNIIFLMSPTTGDTLEESAFTKTTQDHSPLFPNVTHLNTVRIIYGLLDYSQDDLKPLFSGLPNLTHIALRYPRGGQVANLKLVLKKWKKLEAVILKCSWDETTTFPVDDDRIVLIRLEEQSDWVAAARGKVLSIWEFGDDVLVKRAEEKAGGWMEEMR</sequence>